<dbReference type="PANTHER" id="PTHR42115">
    <property type="entry name" value="BETA-SYNTHASE (BETA-THIONASE), PUTATIVE (AFU_ORTHOLOGUE AFUA_3G08420)-RELATED"/>
    <property type="match status" value="1"/>
</dbReference>
<evidence type="ECO:0000313" key="1">
    <source>
        <dbReference type="EMBL" id="KAG0143819.1"/>
    </source>
</evidence>
<protein>
    <recommendedName>
        <fullName evidence="3">CBS domain-containing protein</fullName>
    </recommendedName>
</protein>
<accession>A0A9P6NCY0</accession>
<gene>
    <name evidence="1" type="ORF">CROQUDRAFT_166403</name>
</gene>
<keyword evidence="2" id="KW-1185">Reference proteome</keyword>
<evidence type="ECO:0000313" key="2">
    <source>
        <dbReference type="Proteomes" id="UP000886653"/>
    </source>
</evidence>
<evidence type="ECO:0008006" key="3">
    <source>
        <dbReference type="Google" id="ProtNLM"/>
    </source>
</evidence>
<dbReference type="AlphaFoldDB" id="A0A9P6NCY0"/>
<dbReference type="PANTHER" id="PTHR42115:SF1">
    <property type="entry name" value="BETA-SYNTHASE (BETA-THIONASE), PUTATIVE (AFU_ORTHOLOGUE AFUA_3G08420)-RELATED"/>
    <property type="match status" value="1"/>
</dbReference>
<dbReference type="InterPro" id="IPR046342">
    <property type="entry name" value="CBS_dom_sf"/>
</dbReference>
<reference evidence="1" key="1">
    <citation type="submission" date="2013-11" db="EMBL/GenBank/DDBJ databases">
        <title>Genome sequence of the fusiform rust pathogen reveals effectors for host alternation and coevolution with pine.</title>
        <authorList>
            <consortium name="DOE Joint Genome Institute"/>
            <person name="Smith K."/>
            <person name="Pendleton A."/>
            <person name="Kubisiak T."/>
            <person name="Anderson C."/>
            <person name="Salamov A."/>
            <person name="Aerts A."/>
            <person name="Riley R."/>
            <person name="Clum A."/>
            <person name="Lindquist E."/>
            <person name="Ence D."/>
            <person name="Campbell M."/>
            <person name="Kronenberg Z."/>
            <person name="Feau N."/>
            <person name="Dhillon B."/>
            <person name="Hamelin R."/>
            <person name="Burleigh J."/>
            <person name="Smith J."/>
            <person name="Yandell M."/>
            <person name="Nelson C."/>
            <person name="Grigoriev I."/>
            <person name="Davis J."/>
        </authorList>
    </citation>
    <scope>NUCLEOTIDE SEQUENCE</scope>
    <source>
        <strain evidence="1">G11</strain>
    </source>
</reference>
<proteinExistence type="predicted"/>
<dbReference type="SUPFAM" id="SSF54631">
    <property type="entry name" value="CBS-domain pair"/>
    <property type="match status" value="1"/>
</dbReference>
<dbReference type="OrthoDB" id="2505324at2759"/>
<comment type="caution">
    <text evidence="1">The sequence shown here is derived from an EMBL/GenBank/DDBJ whole genome shotgun (WGS) entry which is preliminary data.</text>
</comment>
<sequence>MAQDEVPFRGETVDDLQLPPALTVNSETILAKALEYSQTRRPLGYLDTSKLNASADLQAPAQQLMTKFRRRNSYQVITPGTSLEFLAQFLKQETFAIVTDTERRFVLAIVVREDLDKYIQRRYGTTTKT</sequence>
<dbReference type="Proteomes" id="UP000886653">
    <property type="component" value="Unassembled WGS sequence"/>
</dbReference>
<dbReference type="Gene3D" id="3.10.580.10">
    <property type="entry name" value="CBS-domain"/>
    <property type="match status" value="1"/>
</dbReference>
<dbReference type="EMBL" id="MU167310">
    <property type="protein sequence ID" value="KAG0143819.1"/>
    <property type="molecule type" value="Genomic_DNA"/>
</dbReference>
<name>A0A9P6NCY0_9BASI</name>
<organism evidence="1 2">
    <name type="scientific">Cronartium quercuum f. sp. fusiforme G11</name>
    <dbReference type="NCBI Taxonomy" id="708437"/>
    <lineage>
        <taxon>Eukaryota</taxon>
        <taxon>Fungi</taxon>
        <taxon>Dikarya</taxon>
        <taxon>Basidiomycota</taxon>
        <taxon>Pucciniomycotina</taxon>
        <taxon>Pucciniomycetes</taxon>
        <taxon>Pucciniales</taxon>
        <taxon>Coleosporiaceae</taxon>
        <taxon>Cronartium</taxon>
    </lineage>
</organism>